<name>A0ACB0KGU2_TRIPR</name>
<protein>
    <submittedName>
        <fullName evidence="1">Uncharacterized protein</fullName>
    </submittedName>
</protein>
<comment type="caution">
    <text evidence="1">The sequence shown here is derived from an EMBL/GenBank/DDBJ whole genome shotgun (WGS) entry which is preliminary data.</text>
</comment>
<reference evidence="1" key="1">
    <citation type="submission" date="2023-10" db="EMBL/GenBank/DDBJ databases">
        <authorList>
            <person name="Rodriguez Cubillos JULIANA M."/>
            <person name="De Vega J."/>
        </authorList>
    </citation>
    <scope>NUCLEOTIDE SEQUENCE</scope>
</reference>
<evidence type="ECO:0000313" key="2">
    <source>
        <dbReference type="Proteomes" id="UP001177021"/>
    </source>
</evidence>
<keyword evidence="2" id="KW-1185">Reference proteome</keyword>
<evidence type="ECO:0000313" key="1">
    <source>
        <dbReference type="EMBL" id="CAJ2655531.1"/>
    </source>
</evidence>
<accession>A0ACB0KGU2</accession>
<gene>
    <name evidence="1" type="ORF">MILVUS5_LOCUS22456</name>
</gene>
<dbReference type="EMBL" id="CASHSV030000206">
    <property type="protein sequence ID" value="CAJ2655531.1"/>
    <property type="molecule type" value="Genomic_DNA"/>
</dbReference>
<sequence>MWTHQLLQPLPPHNLFFNSYSPSNLTKFPSFVKLNSTHNTKNHNGTVNSTKITLEELPPNALQMEKEADWICGFSLGIDLGMARTGLALSKGFSVRPLTVLELRGQKLELRIMNIAEQEEADEFIIGLPKSSDGKETTQSKIIRSIAGRLAVRAAERGWRVYLQDEYGTTTTAMDRMIDMGLSKSARQNKLDAYAATMLLERYFSTSGQKTELVVPKNLELQGKLRKGPPKDEDFFSDDDDFFPDED</sequence>
<dbReference type="Proteomes" id="UP001177021">
    <property type="component" value="Unassembled WGS sequence"/>
</dbReference>
<proteinExistence type="predicted"/>
<organism evidence="1 2">
    <name type="scientific">Trifolium pratense</name>
    <name type="common">Red clover</name>
    <dbReference type="NCBI Taxonomy" id="57577"/>
    <lineage>
        <taxon>Eukaryota</taxon>
        <taxon>Viridiplantae</taxon>
        <taxon>Streptophyta</taxon>
        <taxon>Embryophyta</taxon>
        <taxon>Tracheophyta</taxon>
        <taxon>Spermatophyta</taxon>
        <taxon>Magnoliopsida</taxon>
        <taxon>eudicotyledons</taxon>
        <taxon>Gunneridae</taxon>
        <taxon>Pentapetalae</taxon>
        <taxon>rosids</taxon>
        <taxon>fabids</taxon>
        <taxon>Fabales</taxon>
        <taxon>Fabaceae</taxon>
        <taxon>Papilionoideae</taxon>
        <taxon>50 kb inversion clade</taxon>
        <taxon>NPAAA clade</taxon>
        <taxon>Hologalegina</taxon>
        <taxon>IRL clade</taxon>
        <taxon>Trifolieae</taxon>
        <taxon>Trifolium</taxon>
    </lineage>
</organism>